<evidence type="ECO:0000256" key="1">
    <source>
        <dbReference type="SAM" id="MobiDB-lite"/>
    </source>
</evidence>
<organism evidence="2 3">
    <name type="scientific">Athelia psychrophila</name>
    <dbReference type="NCBI Taxonomy" id="1759441"/>
    <lineage>
        <taxon>Eukaryota</taxon>
        <taxon>Fungi</taxon>
        <taxon>Dikarya</taxon>
        <taxon>Basidiomycota</taxon>
        <taxon>Agaricomycotina</taxon>
        <taxon>Agaricomycetes</taxon>
        <taxon>Agaricomycetidae</taxon>
        <taxon>Atheliales</taxon>
        <taxon>Atheliaceae</taxon>
        <taxon>Athelia</taxon>
    </lineage>
</organism>
<proteinExistence type="predicted"/>
<gene>
    <name evidence="2" type="ORF">FIBSPDRAFT_1047156</name>
</gene>
<dbReference type="EMBL" id="KV417587">
    <property type="protein sequence ID" value="KZP17055.1"/>
    <property type="molecule type" value="Genomic_DNA"/>
</dbReference>
<dbReference type="STRING" id="436010.A0A166FQJ6"/>
<evidence type="ECO:0000313" key="2">
    <source>
        <dbReference type="EMBL" id="KZP17055.1"/>
    </source>
</evidence>
<protein>
    <submittedName>
        <fullName evidence="2">Uncharacterized protein</fullName>
    </submittedName>
</protein>
<keyword evidence="3" id="KW-1185">Reference proteome</keyword>
<reference evidence="2 3" key="1">
    <citation type="journal article" date="2016" name="Mol. Biol. Evol.">
        <title>Comparative Genomics of Early-Diverging Mushroom-Forming Fungi Provides Insights into the Origins of Lignocellulose Decay Capabilities.</title>
        <authorList>
            <person name="Nagy L.G."/>
            <person name="Riley R."/>
            <person name="Tritt A."/>
            <person name="Adam C."/>
            <person name="Daum C."/>
            <person name="Floudas D."/>
            <person name="Sun H."/>
            <person name="Yadav J.S."/>
            <person name="Pangilinan J."/>
            <person name="Larsson K.H."/>
            <person name="Matsuura K."/>
            <person name="Barry K."/>
            <person name="Labutti K."/>
            <person name="Kuo R."/>
            <person name="Ohm R.A."/>
            <person name="Bhattacharya S.S."/>
            <person name="Shirouzu T."/>
            <person name="Yoshinaga Y."/>
            <person name="Martin F.M."/>
            <person name="Grigoriev I.V."/>
            <person name="Hibbett D.S."/>
        </authorList>
    </citation>
    <scope>NUCLEOTIDE SEQUENCE [LARGE SCALE GENOMIC DNA]</scope>
    <source>
        <strain evidence="2 3">CBS 109695</strain>
    </source>
</reference>
<feature type="region of interest" description="Disordered" evidence="1">
    <location>
        <begin position="1"/>
        <end position="29"/>
    </location>
</feature>
<evidence type="ECO:0000313" key="3">
    <source>
        <dbReference type="Proteomes" id="UP000076532"/>
    </source>
</evidence>
<dbReference type="Proteomes" id="UP000076532">
    <property type="component" value="Unassembled WGS sequence"/>
</dbReference>
<sequence length="344" mass="38052">MSSPTSTTFDFPDAESDGTPPPRSPPPNPALKSRHYMHGDVAVFKVEDHLFRTNRAPLDKETNMIPRGKDPIELINIRPGDFDILLDFLNLGTRHDGKPLAVVDWASVIAVSSVLGMQRVLNLAYKTLSDQQNTQLNISRATGAGFDRATRGLYFLIREKGTVNHLGTYASSNVEGAHLHLWPRGVENNDNSQIFFIDSSGALHHAVSGLAIDVVDDVPVLRRRRPVSGRPNPWSHPLPEFSFVNSQICIKFLSDPSLPGCTDDLYPDDSWATKNFVLAAHTEKGFHIHPISDFSPWIPAAMAGSFQYETGSNHDKKNLVLVQERVEDVGGERTSWEIVPASKS</sequence>
<accession>A0A166FQJ6</accession>
<feature type="compositionally biased region" description="Pro residues" evidence="1">
    <location>
        <begin position="19"/>
        <end position="29"/>
    </location>
</feature>
<dbReference type="AlphaFoldDB" id="A0A166FQJ6"/>
<name>A0A166FQJ6_9AGAM</name>